<reference evidence="3" key="1">
    <citation type="submission" date="2021-02" db="EMBL/GenBank/DDBJ databases">
        <authorList>
            <person name="Nowell W R."/>
        </authorList>
    </citation>
    <scope>NUCLEOTIDE SEQUENCE</scope>
</reference>
<gene>
    <name evidence="3" type="ORF">XAT740_LOCUS8663</name>
</gene>
<evidence type="ECO:0000313" key="4">
    <source>
        <dbReference type="Proteomes" id="UP000663828"/>
    </source>
</evidence>
<evidence type="ECO:0000256" key="2">
    <source>
        <dbReference type="SAM" id="SignalP"/>
    </source>
</evidence>
<keyword evidence="1" id="KW-1133">Transmembrane helix</keyword>
<comment type="caution">
    <text evidence="3">The sequence shown here is derived from an EMBL/GenBank/DDBJ whole genome shotgun (WGS) entry which is preliminary data.</text>
</comment>
<sequence length="1032" mass="120494">MFTMKLCFVCLWMKLIEAIHSLTPSDLTCKRRYYRLITDRSNYIVTPNNLIAAIHATIGLDEKHSSPLLTQLWHREISQQPLVLDLSSHYVEIYGDFDSDSNTWLMNLSSVHKTSSFDSILTIRSTLFNKRVDLQLQSNDHAYTSLKLMNTTFEFEAKQEDSCSSPKSPKDFALCCQLCTPATKCPDINISAEQSRYDIIVTDRGLLIAHLTEESNRRFTCLLFPSSETIRFWSTITDMMNIGQRTDRNDLMIVQHSYGVIHNYFYYSTYIDHQWNKQTTDFHFLDVIFIPYKHLAIFHLNQCNATRCQLILRVYRYQLNKILEFSQQLYHPEVIVEENVSSQVYFRLHFDLLSNMLYLIGQDAIYASNNYGVRLTRIWKHSLSTINLIIHNPIMFSDTGHIAFIYEQNKTSCCYYFAVFSKSGLYYGWRTETFRSFIKLNKPFFFDISGSLYFNASPPLLIIQATEQSLIASQYLLVNLIPGPIFIHKTDLNQLFVFCSLSVWNEPFQLIGSSIQFDQLGLFFIINMDVFPSSEFAFCLQTSPLSHPTLPPFRQCQLTIYSSSISKNVHLQLSACSFNRQDQNSTIITSKFPSIFLETIVNETFAYGRIFNKTLPNNTYVVDQWNLIHLQKVDQVLDRCLLQNINQNIHRPPLVSIQPGATYMLSYNHRFVTKNFSFLTNNDYQFHENSIANTQYLTASLFNNRKSIINQIFTQSQLSCHLPSQRTITFVTKCLKNTVIRPEFEIDPDLSRLTAIEPPVNFQLERYRAGFHSVIVYNIDDGQKKSICDGLKNCSCISSLMSNHSIMHCAERFYTINSMITNRVYMSLSMKSKHIGKPTDKSIFLIEEVSNRVDFQIIDNLWTSAIKEEYLNLFQKNIEELIDIEMRIFYILNNSLSHDKFIFLGGNLKLHLLDEGLFHFRITYLWGDQYCLTSSDLIIMVISNTPTLTSYTFNYLLACILILIIMCVFWVVYVIFSEKILRKYCKNFFQSKQENFFVKRSINDHMNFEMLVKIREQSQSFLTNKKMNFQRE</sequence>
<evidence type="ECO:0000256" key="1">
    <source>
        <dbReference type="SAM" id="Phobius"/>
    </source>
</evidence>
<evidence type="ECO:0000313" key="3">
    <source>
        <dbReference type="EMBL" id="CAF0913541.1"/>
    </source>
</evidence>
<name>A0A814AH55_ADIRI</name>
<feature type="chain" id="PRO_5032931619" evidence="2">
    <location>
        <begin position="19"/>
        <end position="1032"/>
    </location>
</feature>
<dbReference type="EMBL" id="CAJNOR010000435">
    <property type="protein sequence ID" value="CAF0913541.1"/>
    <property type="molecule type" value="Genomic_DNA"/>
</dbReference>
<feature type="signal peptide" evidence="2">
    <location>
        <begin position="1"/>
        <end position="18"/>
    </location>
</feature>
<keyword evidence="4" id="KW-1185">Reference proteome</keyword>
<dbReference type="AlphaFoldDB" id="A0A814AH55"/>
<dbReference type="Proteomes" id="UP000663828">
    <property type="component" value="Unassembled WGS sequence"/>
</dbReference>
<feature type="transmembrane region" description="Helical" evidence="1">
    <location>
        <begin position="953"/>
        <end position="976"/>
    </location>
</feature>
<keyword evidence="1" id="KW-0812">Transmembrane</keyword>
<accession>A0A814AH55</accession>
<keyword evidence="2" id="KW-0732">Signal</keyword>
<organism evidence="3 4">
    <name type="scientific">Adineta ricciae</name>
    <name type="common">Rotifer</name>
    <dbReference type="NCBI Taxonomy" id="249248"/>
    <lineage>
        <taxon>Eukaryota</taxon>
        <taxon>Metazoa</taxon>
        <taxon>Spiralia</taxon>
        <taxon>Gnathifera</taxon>
        <taxon>Rotifera</taxon>
        <taxon>Eurotatoria</taxon>
        <taxon>Bdelloidea</taxon>
        <taxon>Adinetida</taxon>
        <taxon>Adinetidae</taxon>
        <taxon>Adineta</taxon>
    </lineage>
</organism>
<proteinExistence type="predicted"/>
<keyword evidence="1" id="KW-0472">Membrane</keyword>
<protein>
    <submittedName>
        <fullName evidence="3">Uncharacterized protein</fullName>
    </submittedName>
</protein>